<dbReference type="Proteomes" id="UP000050488">
    <property type="component" value="Unassembled WGS sequence"/>
</dbReference>
<dbReference type="InterPro" id="IPR009057">
    <property type="entry name" value="Homeodomain-like_sf"/>
</dbReference>
<comment type="caution">
    <text evidence="6">The sequence shown here is derived from an EMBL/GenBank/DDBJ whole genome shotgun (WGS) entry which is preliminary data.</text>
</comment>
<dbReference type="AlphaFoldDB" id="A0A0Q0UC69"/>
<dbReference type="InterPro" id="IPR001647">
    <property type="entry name" value="HTH_TetR"/>
</dbReference>
<proteinExistence type="predicted"/>
<dbReference type="PANTHER" id="PTHR47506">
    <property type="entry name" value="TRANSCRIPTIONAL REGULATORY PROTEIN"/>
    <property type="match status" value="1"/>
</dbReference>
<evidence type="ECO:0000313" key="7">
    <source>
        <dbReference type="Proteomes" id="UP000050488"/>
    </source>
</evidence>
<gene>
    <name evidence="6" type="primary">comR</name>
    <name evidence="6" type="ORF">Clow_02164</name>
</gene>
<organism evidence="6 7">
    <name type="scientific">Corynebacterium lowii</name>
    <dbReference type="NCBI Taxonomy" id="1544413"/>
    <lineage>
        <taxon>Bacteria</taxon>
        <taxon>Bacillati</taxon>
        <taxon>Actinomycetota</taxon>
        <taxon>Actinomycetes</taxon>
        <taxon>Mycobacteriales</taxon>
        <taxon>Corynebacteriaceae</taxon>
        <taxon>Corynebacterium</taxon>
    </lineage>
</organism>
<keyword evidence="3" id="KW-0804">Transcription</keyword>
<feature type="DNA-binding region" description="H-T-H motif" evidence="4">
    <location>
        <begin position="29"/>
        <end position="48"/>
    </location>
</feature>
<dbReference type="InterPro" id="IPR036271">
    <property type="entry name" value="Tet_transcr_reg_TetR-rel_C_sf"/>
</dbReference>
<dbReference type="RefSeq" id="WP_082418654.1">
    <property type="nucleotide sequence ID" value="NZ_JAUSQY010000001.1"/>
</dbReference>
<evidence type="ECO:0000256" key="3">
    <source>
        <dbReference type="ARBA" id="ARBA00023163"/>
    </source>
</evidence>
<protein>
    <submittedName>
        <fullName evidence="6">HTH-type transcriptional repressor ComR</fullName>
    </submittedName>
</protein>
<evidence type="ECO:0000313" key="6">
    <source>
        <dbReference type="EMBL" id="KQB83963.1"/>
    </source>
</evidence>
<dbReference type="PRINTS" id="PR00455">
    <property type="entry name" value="HTHTETR"/>
</dbReference>
<feature type="domain" description="HTH tetR-type" evidence="5">
    <location>
        <begin position="6"/>
        <end position="66"/>
    </location>
</feature>
<dbReference type="PATRIC" id="fig|1544413.3.peg.2162"/>
<dbReference type="SUPFAM" id="SSF48498">
    <property type="entry name" value="Tetracyclin repressor-like, C-terminal domain"/>
    <property type="match status" value="1"/>
</dbReference>
<evidence type="ECO:0000256" key="1">
    <source>
        <dbReference type="ARBA" id="ARBA00023015"/>
    </source>
</evidence>
<dbReference type="Gene3D" id="1.10.10.60">
    <property type="entry name" value="Homeodomain-like"/>
    <property type="match status" value="1"/>
</dbReference>
<accession>A0A0Q0UC69</accession>
<dbReference type="EMBL" id="LKEV01000008">
    <property type="protein sequence ID" value="KQB83963.1"/>
    <property type="molecule type" value="Genomic_DNA"/>
</dbReference>
<keyword evidence="1" id="KW-0805">Transcription regulation</keyword>
<evidence type="ECO:0000259" key="5">
    <source>
        <dbReference type="PROSITE" id="PS50977"/>
    </source>
</evidence>
<keyword evidence="2 4" id="KW-0238">DNA-binding</keyword>
<dbReference type="SUPFAM" id="SSF46689">
    <property type="entry name" value="Homeodomain-like"/>
    <property type="match status" value="1"/>
</dbReference>
<sequence length="200" mass="21743">MARPRSFDPVSVLDAAAAEFRVHGFADTSTERLCEAAGVRRSSLYNTFVSKEELFFQSLVRYIDVIWERQKEILTDSDLDGGVRLWRILELVVEEESSARAGGHAAGCMVVNTLMAPGVRGADSRVQSVLERDYERRCSLLTQTVRVGQADGSILPGISPEDVALSVITVISGLRVAAQAGESPESLLRIVRTCMGSVLG</sequence>
<name>A0A0Q0UC69_9CORY</name>
<dbReference type="STRING" id="1544413.Clow_02164"/>
<dbReference type="OrthoDB" id="9805134at2"/>
<evidence type="ECO:0000256" key="2">
    <source>
        <dbReference type="ARBA" id="ARBA00023125"/>
    </source>
</evidence>
<keyword evidence="7" id="KW-1185">Reference proteome</keyword>
<dbReference type="Gene3D" id="1.10.357.10">
    <property type="entry name" value="Tetracycline Repressor, domain 2"/>
    <property type="match status" value="1"/>
</dbReference>
<evidence type="ECO:0000256" key="4">
    <source>
        <dbReference type="PROSITE-ProRule" id="PRU00335"/>
    </source>
</evidence>
<dbReference type="PROSITE" id="PS50977">
    <property type="entry name" value="HTH_TETR_2"/>
    <property type="match status" value="1"/>
</dbReference>
<dbReference type="PANTHER" id="PTHR47506:SF1">
    <property type="entry name" value="HTH-TYPE TRANSCRIPTIONAL REGULATOR YJDC"/>
    <property type="match status" value="1"/>
</dbReference>
<dbReference type="Pfam" id="PF00440">
    <property type="entry name" value="TetR_N"/>
    <property type="match status" value="1"/>
</dbReference>
<reference evidence="6 7" key="1">
    <citation type="submission" date="2015-10" db="EMBL/GenBank/DDBJ databases">
        <title>Corynebacteirum lowii and Corynebacterium oculi species nova, derived from human clinical disease and and emended description of Corynebacterium mastiditis.</title>
        <authorList>
            <person name="Bernard K."/>
            <person name="Pacheco A.L."/>
            <person name="Mcdougall C."/>
            <person name="Burtx T."/>
            <person name="Weibe D."/>
            <person name="Tyler S."/>
            <person name="Olson A.B."/>
            <person name="Cnockaert M."/>
            <person name="Eguchi H."/>
            <person name="Kuwahara T."/>
            <person name="Nakayama-Imaohji H."/>
            <person name="Boudewijins M."/>
            <person name="Van Hoecke F."/>
            <person name="Bernier A.-M."/>
            <person name="Vandamme P."/>
        </authorList>
    </citation>
    <scope>NUCLEOTIDE SEQUENCE [LARGE SCALE GENOMIC DNA]</scope>
    <source>
        <strain evidence="6 7">NML 130206</strain>
    </source>
</reference>
<dbReference type="GO" id="GO:0003677">
    <property type="term" value="F:DNA binding"/>
    <property type="evidence" value="ECO:0007669"/>
    <property type="project" value="UniProtKB-UniRule"/>
</dbReference>